<evidence type="ECO:0000259" key="1">
    <source>
        <dbReference type="Pfam" id="PF01841"/>
    </source>
</evidence>
<evidence type="ECO:0000259" key="2">
    <source>
        <dbReference type="Pfam" id="PF12969"/>
    </source>
</evidence>
<sequence>MKYLFIITLLFTQFSFGQTKKIKFGEISKEEIDMKIYQKDKDAKAVILFDKGESYFYDNHGGYDIRFTRHKRLKIFDKTDTKNAEVSIFYYINDDGKSEKVKSIKAVTYNYNNGIQTKKELDASSVYEEKINSRWRCKKFVFPNVQDGSILEYTYKLETPFKFNLPNWEFQSRIPTIYSEYNVSLIPFYEYVFQLQGISRFDYRNSVRSRKTREWGGVAKVYGQNVSGGLEFYDQLHTYVLKDVPAFVDESFISSINDYLIKINFQLSKFNQPTGGSISFMTTWTELNELLLKNDNFGKYIKGSSKIAKKILATELNISSQSDRDKAKTIIKYVKNNFEWNGYNGKYASQSPKSFYNHKEGNSADINLFMIALLNEAGVETKPLILSTRQNGKLISKYPFDHSTNYVIAFLNIESPFMSDGTDVLLPYNRLPLKCIHEKGIIVDDNEETKWVSLENNVSALEKHIIQLKIDNSFNGSGNISILNTGYNSYLTRQLFQNDEGKIKEFFSKELGGEIINVRASDYKKVNIPHSIHLKTNLESEIVANNVVIKPLLNLPITENYFTQKERKHLVDFIYKRNQEFESTLEIPSNLSLVELPPNYQFENSLVNINLLYTVKDNIIVTKGSYSFKKTKYQPSEYAQVKRYFDQIIKKFNQPLVFETIEKHQK</sequence>
<evidence type="ECO:0000313" key="4">
    <source>
        <dbReference type="Proteomes" id="UP000585050"/>
    </source>
</evidence>
<accession>A0A7X8XYY0</accession>
<dbReference type="Gene3D" id="3.10.620.30">
    <property type="match status" value="1"/>
</dbReference>
<evidence type="ECO:0000313" key="3">
    <source>
        <dbReference type="EMBL" id="NLR94636.1"/>
    </source>
</evidence>
<comment type="caution">
    <text evidence="3">The sequence shown here is derived from an EMBL/GenBank/DDBJ whole genome shotgun (WGS) entry which is preliminary data.</text>
</comment>
<gene>
    <name evidence="3" type="ORF">HGP29_25755</name>
</gene>
<dbReference type="Gene3D" id="2.60.40.3140">
    <property type="match status" value="1"/>
</dbReference>
<dbReference type="Proteomes" id="UP000585050">
    <property type="component" value="Unassembled WGS sequence"/>
</dbReference>
<dbReference type="InterPro" id="IPR002931">
    <property type="entry name" value="Transglutaminase-like"/>
</dbReference>
<dbReference type="Gene3D" id="2.60.120.1130">
    <property type="match status" value="1"/>
</dbReference>
<dbReference type="EMBL" id="JABAIL010000013">
    <property type="protein sequence ID" value="NLR94636.1"/>
    <property type="molecule type" value="Genomic_DNA"/>
</dbReference>
<dbReference type="Pfam" id="PF12969">
    <property type="entry name" value="DUF3857"/>
    <property type="match status" value="1"/>
</dbReference>
<name>A0A7X8XYY0_9BACT</name>
<feature type="domain" description="Transglutaminase-like" evidence="1">
    <location>
        <begin position="315"/>
        <end position="391"/>
    </location>
</feature>
<dbReference type="InterPro" id="IPR024618">
    <property type="entry name" value="DUF3857"/>
</dbReference>
<protein>
    <submittedName>
        <fullName evidence="3">DUF3857 and transglutaminase domain-containing protein</fullName>
    </submittedName>
</protein>
<keyword evidence="4" id="KW-1185">Reference proteome</keyword>
<dbReference type="AlphaFoldDB" id="A0A7X8XYY0"/>
<dbReference type="Pfam" id="PF01841">
    <property type="entry name" value="Transglut_core"/>
    <property type="match status" value="1"/>
</dbReference>
<proteinExistence type="predicted"/>
<feature type="domain" description="DUF3857" evidence="2">
    <location>
        <begin position="67"/>
        <end position="187"/>
    </location>
</feature>
<dbReference type="RefSeq" id="WP_168885346.1">
    <property type="nucleotide sequence ID" value="NZ_JABAIL010000013.1"/>
</dbReference>
<reference evidence="3 4" key="1">
    <citation type="submission" date="2020-04" db="EMBL/GenBank/DDBJ databases">
        <title>Flammeovirga sp. SR4, a novel species isolated from seawater.</title>
        <authorList>
            <person name="Wang X."/>
        </authorList>
    </citation>
    <scope>NUCLEOTIDE SEQUENCE [LARGE SCALE GENOMIC DNA]</scope>
    <source>
        <strain evidence="3 4">SR4</strain>
    </source>
</reference>
<organism evidence="3 4">
    <name type="scientific">Flammeovirga agarivorans</name>
    <dbReference type="NCBI Taxonomy" id="2726742"/>
    <lineage>
        <taxon>Bacteria</taxon>
        <taxon>Pseudomonadati</taxon>
        <taxon>Bacteroidota</taxon>
        <taxon>Cytophagia</taxon>
        <taxon>Cytophagales</taxon>
        <taxon>Flammeovirgaceae</taxon>
        <taxon>Flammeovirga</taxon>
    </lineage>
</organism>